<evidence type="ECO:0000313" key="1">
    <source>
        <dbReference type="EMBL" id="CAB4011389.1"/>
    </source>
</evidence>
<dbReference type="Proteomes" id="UP001152795">
    <property type="component" value="Unassembled WGS sequence"/>
</dbReference>
<dbReference type="PANTHER" id="PTHR11614">
    <property type="entry name" value="PHOSPHOLIPASE-RELATED"/>
    <property type="match status" value="1"/>
</dbReference>
<name>A0A7D9ILC4_PARCT</name>
<dbReference type="EMBL" id="CACRXK020007128">
    <property type="protein sequence ID" value="CAB4011389.1"/>
    <property type="molecule type" value="Genomic_DNA"/>
</dbReference>
<dbReference type="InterPro" id="IPR029058">
    <property type="entry name" value="AB_hydrolase_fold"/>
</dbReference>
<dbReference type="InterPro" id="IPR000073">
    <property type="entry name" value="AB_hydrolase_1"/>
</dbReference>
<comment type="caution">
    <text evidence="1">The sequence shown here is derived from an EMBL/GenBank/DDBJ whole genome shotgun (WGS) entry which is preliminary data.</text>
</comment>
<gene>
    <name evidence="1" type="ORF">PACLA_8A029687</name>
</gene>
<sequence length="330" mass="36683">MVGARIFELSWFLFIFLTCTLSPIHGAIKKQSRRIRRSGPNVCGGQKCCSGWQPAAVGQGLCIQPICNFNCGTGICVQPNLCLCETGQYKPTCTQSGTELDVVIGSHDHVGHGRSEGERTMIDTFDTYVEDIFTHCDQMKESYPDIPVYLFGHSMGGSIAIVAACSKPEYFQAVVLSAPGIVVDPSVQPGAFKVFVARLMSRILPRVEIVPPLDPNVISSDPDQVEAYRTDPLVWHGGFKMKFATVFGDTMDRIKQLIPTIEWPFLVIHGDADKLTYIGGSQLLEKEAKSQDKEIKIYKGLKHEMLNEVKEEADKVKSDILEWLRKRIPC</sequence>
<keyword evidence="2" id="KW-1185">Reference proteome</keyword>
<reference evidence="1" key="1">
    <citation type="submission" date="2020-04" db="EMBL/GenBank/DDBJ databases">
        <authorList>
            <person name="Alioto T."/>
            <person name="Alioto T."/>
            <person name="Gomez Garrido J."/>
        </authorList>
    </citation>
    <scope>NUCLEOTIDE SEQUENCE</scope>
    <source>
        <strain evidence="1">A484AB</strain>
    </source>
</reference>
<dbReference type="OrthoDB" id="2498029at2759"/>
<dbReference type="Pfam" id="PF12146">
    <property type="entry name" value="Hydrolase_4"/>
    <property type="match status" value="1"/>
</dbReference>
<accession>A0A7D9ILC4</accession>
<dbReference type="InterPro" id="IPR051044">
    <property type="entry name" value="MAG_DAG_Lipase"/>
</dbReference>
<protein>
    <submittedName>
        <fullName evidence="1">Monoglyceride lipase-like</fullName>
    </submittedName>
</protein>
<proteinExistence type="predicted"/>
<dbReference type="PRINTS" id="PR00111">
    <property type="entry name" value="ABHYDROLASE"/>
</dbReference>
<dbReference type="AlphaFoldDB" id="A0A7D9ILC4"/>
<organism evidence="1 2">
    <name type="scientific">Paramuricea clavata</name>
    <name type="common">Red gorgonian</name>
    <name type="synonym">Violescent sea-whip</name>
    <dbReference type="NCBI Taxonomy" id="317549"/>
    <lineage>
        <taxon>Eukaryota</taxon>
        <taxon>Metazoa</taxon>
        <taxon>Cnidaria</taxon>
        <taxon>Anthozoa</taxon>
        <taxon>Octocorallia</taxon>
        <taxon>Malacalcyonacea</taxon>
        <taxon>Plexauridae</taxon>
        <taxon>Paramuricea</taxon>
    </lineage>
</organism>
<dbReference type="InterPro" id="IPR022742">
    <property type="entry name" value="Hydrolase_4"/>
</dbReference>
<dbReference type="Gene3D" id="3.40.50.1820">
    <property type="entry name" value="alpha/beta hydrolase"/>
    <property type="match status" value="1"/>
</dbReference>
<evidence type="ECO:0000313" key="2">
    <source>
        <dbReference type="Proteomes" id="UP001152795"/>
    </source>
</evidence>
<dbReference type="Gene3D" id="2.10.25.10">
    <property type="entry name" value="Laminin"/>
    <property type="match status" value="1"/>
</dbReference>
<dbReference type="SUPFAM" id="SSF53474">
    <property type="entry name" value="alpha/beta-Hydrolases"/>
    <property type="match status" value="1"/>
</dbReference>